<keyword evidence="3" id="KW-1185">Reference proteome</keyword>
<evidence type="ECO:0000313" key="3">
    <source>
        <dbReference type="Proteomes" id="UP000000496"/>
    </source>
</evidence>
<feature type="transmembrane region" description="Helical" evidence="1">
    <location>
        <begin position="76"/>
        <end position="93"/>
    </location>
</feature>
<keyword evidence="1" id="KW-0812">Transmembrane</keyword>
<dbReference type="EMBL" id="FR872582">
    <property type="protein sequence ID" value="CCB88459.1"/>
    <property type="molecule type" value="Genomic_DNA"/>
</dbReference>
<protein>
    <submittedName>
        <fullName evidence="2">Uncharacterized protein</fullName>
    </submittedName>
</protein>
<organism evidence="2 3">
    <name type="scientific">Simkania negevensis (strain ATCC VR-1471 / DSM 27360 / Z)</name>
    <dbReference type="NCBI Taxonomy" id="331113"/>
    <lineage>
        <taxon>Bacteria</taxon>
        <taxon>Pseudomonadati</taxon>
        <taxon>Chlamydiota</taxon>
        <taxon>Chlamydiia</taxon>
        <taxon>Parachlamydiales</taxon>
        <taxon>Simkaniaceae</taxon>
        <taxon>Simkania</taxon>
    </lineage>
</organism>
<feature type="transmembrane region" description="Helical" evidence="1">
    <location>
        <begin position="149"/>
        <end position="168"/>
    </location>
</feature>
<dbReference type="Proteomes" id="UP000000496">
    <property type="component" value="Chromosome gsn.131"/>
</dbReference>
<feature type="transmembrane region" description="Helical" evidence="1">
    <location>
        <begin position="12"/>
        <end position="34"/>
    </location>
</feature>
<reference evidence="2 3" key="2">
    <citation type="journal article" date="2011" name="Mol. Biol. Evol.">
        <title>Unity in variety--the pan-genome of the Chlamydiae.</title>
        <authorList>
            <person name="Collingro A."/>
            <person name="Tischler P."/>
            <person name="Weinmaier T."/>
            <person name="Penz T."/>
            <person name="Heinz E."/>
            <person name="Brunham R.C."/>
            <person name="Read T.D."/>
            <person name="Bavoil P.M."/>
            <person name="Sachse K."/>
            <person name="Kahane S."/>
            <person name="Friedman M.G."/>
            <person name="Rattei T."/>
            <person name="Myers G.S."/>
            <person name="Horn M."/>
        </authorList>
    </citation>
    <scope>NUCLEOTIDE SEQUENCE [LARGE SCALE GENOMIC DNA]</scope>
    <source>
        <strain evidence="3">ATCC VR-1471 / Z</strain>
    </source>
</reference>
<dbReference type="OrthoDB" id="7874789at2"/>
<dbReference type="AlphaFoldDB" id="F8L6V7"/>
<dbReference type="RefSeq" id="WP_013942926.1">
    <property type="nucleotide sequence ID" value="NC_015713.1"/>
</dbReference>
<dbReference type="STRING" id="331113.SNE_A05820"/>
<accession>F8L6V7</accession>
<evidence type="ECO:0000256" key="1">
    <source>
        <dbReference type="SAM" id="Phobius"/>
    </source>
</evidence>
<name>F8L6V7_SIMNZ</name>
<feature type="transmembrane region" description="Helical" evidence="1">
    <location>
        <begin position="113"/>
        <end position="137"/>
    </location>
</feature>
<reference key="1">
    <citation type="journal article" date="2011" name="Mol. Biol. Evol.">
        <title>Unity in variety -- the pan-genome of the Chlamydiae.</title>
        <authorList>
            <person name="Collingro A."/>
            <person name="Tischler P."/>
            <person name="Weinmaier T."/>
            <person name="Penz T."/>
            <person name="Heinz E."/>
            <person name="Brunham R.C."/>
            <person name="Read T.D."/>
            <person name="Bavoil P.M."/>
            <person name="Sachse K."/>
            <person name="Kahane S."/>
            <person name="Friedman M.G."/>
            <person name="Rattei T."/>
            <person name="Myers G.S.A."/>
            <person name="Horn M."/>
        </authorList>
    </citation>
    <scope>NUCLEOTIDE SEQUENCE</scope>
    <source>
        <strain>Z</strain>
    </source>
</reference>
<sequence>MTSEMLLLLKGLITGFFYTFISINAMLLIAYYVVKEDTKSGIVGALGVIVVQAIWASIAVLLLHFSYHGFGKDPKIYALIGSIILFIMAIKVYRSRGRYGKEPRLRTRPIAIFSSTFFLALAIPMRIFGYGAILLALDIHPSAPKLAESIFPIVGILLGTSLFWWIFIFAAHHSKKIIPLKTLQHFHQFAAFLLVAFSIVGLLQIYFS</sequence>
<proteinExistence type="predicted"/>
<feature type="transmembrane region" description="Helical" evidence="1">
    <location>
        <begin position="189"/>
        <end position="207"/>
    </location>
</feature>
<gene>
    <name evidence="2" type="ordered locus">SNE_A05820</name>
</gene>
<keyword evidence="1" id="KW-0472">Membrane</keyword>
<dbReference type="HOGENOM" id="CLU_1320179_0_0_0"/>
<dbReference type="KEGG" id="sng:SNE_A05820"/>
<keyword evidence="1" id="KW-1133">Transmembrane helix</keyword>
<dbReference type="eggNOG" id="COG1280">
    <property type="taxonomic scope" value="Bacteria"/>
</dbReference>
<feature type="transmembrane region" description="Helical" evidence="1">
    <location>
        <begin position="41"/>
        <end position="64"/>
    </location>
</feature>
<evidence type="ECO:0000313" key="2">
    <source>
        <dbReference type="EMBL" id="CCB88459.1"/>
    </source>
</evidence>